<organism evidence="2 3">
    <name type="scientific">Trema orientale</name>
    <name type="common">Charcoal tree</name>
    <name type="synonym">Celtis orientalis</name>
    <dbReference type="NCBI Taxonomy" id="63057"/>
    <lineage>
        <taxon>Eukaryota</taxon>
        <taxon>Viridiplantae</taxon>
        <taxon>Streptophyta</taxon>
        <taxon>Embryophyta</taxon>
        <taxon>Tracheophyta</taxon>
        <taxon>Spermatophyta</taxon>
        <taxon>Magnoliopsida</taxon>
        <taxon>eudicotyledons</taxon>
        <taxon>Gunneridae</taxon>
        <taxon>Pentapetalae</taxon>
        <taxon>rosids</taxon>
        <taxon>fabids</taxon>
        <taxon>Rosales</taxon>
        <taxon>Cannabaceae</taxon>
        <taxon>Trema</taxon>
    </lineage>
</organism>
<name>A0A2P5FX20_TREOI</name>
<comment type="caution">
    <text evidence="2">The sequence shown here is derived from an EMBL/GenBank/DDBJ whole genome shotgun (WGS) entry which is preliminary data.</text>
</comment>
<sequence length="132" mass="13791">GTGAAAETGKTAAETGTSAETGATTVTTSLEETTGVEPTGFCTKEDEPEADKAVKPPHQTRRPQNPNPMGSKQSQPPSTPTPTAAPTPLHQSDADDVDDNVKQLNECSSLYLALQVLPFSSLKPKILNFVIS</sequence>
<dbReference type="InParanoid" id="A0A2P5FX20"/>
<evidence type="ECO:0000313" key="2">
    <source>
        <dbReference type="EMBL" id="POO02329.1"/>
    </source>
</evidence>
<feature type="compositionally biased region" description="Low complexity" evidence="1">
    <location>
        <begin position="1"/>
        <end position="37"/>
    </location>
</feature>
<feature type="region of interest" description="Disordered" evidence="1">
    <location>
        <begin position="1"/>
        <end position="101"/>
    </location>
</feature>
<keyword evidence="3" id="KW-1185">Reference proteome</keyword>
<evidence type="ECO:0000313" key="3">
    <source>
        <dbReference type="Proteomes" id="UP000237000"/>
    </source>
</evidence>
<feature type="compositionally biased region" description="Polar residues" evidence="1">
    <location>
        <begin position="62"/>
        <end position="72"/>
    </location>
</feature>
<dbReference type="PANTHER" id="PTHR48236:SF1">
    <property type="entry name" value="COX19-LIKE CHCH FAMILY PROTEIN"/>
    <property type="match status" value="1"/>
</dbReference>
<dbReference type="Proteomes" id="UP000237000">
    <property type="component" value="Unassembled WGS sequence"/>
</dbReference>
<reference evidence="3" key="1">
    <citation type="submission" date="2016-06" db="EMBL/GenBank/DDBJ databases">
        <title>Parallel loss of symbiosis genes in relatives of nitrogen-fixing non-legume Parasponia.</title>
        <authorList>
            <person name="Van Velzen R."/>
            <person name="Holmer R."/>
            <person name="Bu F."/>
            <person name="Rutten L."/>
            <person name="Van Zeijl A."/>
            <person name="Liu W."/>
            <person name="Santuari L."/>
            <person name="Cao Q."/>
            <person name="Sharma T."/>
            <person name="Shen D."/>
            <person name="Roswanjaya Y."/>
            <person name="Wardhani T."/>
            <person name="Kalhor M.S."/>
            <person name="Jansen J."/>
            <person name="Van den Hoogen J."/>
            <person name="Gungor B."/>
            <person name="Hartog M."/>
            <person name="Hontelez J."/>
            <person name="Verver J."/>
            <person name="Yang W.-C."/>
            <person name="Schijlen E."/>
            <person name="Repin R."/>
            <person name="Schilthuizen M."/>
            <person name="Schranz E."/>
            <person name="Heidstra R."/>
            <person name="Miyata K."/>
            <person name="Fedorova E."/>
            <person name="Kohlen W."/>
            <person name="Bisseling T."/>
            <person name="Smit S."/>
            <person name="Geurts R."/>
        </authorList>
    </citation>
    <scope>NUCLEOTIDE SEQUENCE [LARGE SCALE GENOMIC DNA]</scope>
    <source>
        <strain evidence="3">cv. RG33-2</strain>
    </source>
</reference>
<dbReference type="EMBL" id="JXTC01000005">
    <property type="protein sequence ID" value="POO02329.1"/>
    <property type="molecule type" value="Genomic_DNA"/>
</dbReference>
<gene>
    <name evidence="2" type="ORF">TorRG33x02_021130</name>
</gene>
<feature type="non-terminal residue" evidence="2">
    <location>
        <position position="1"/>
    </location>
</feature>
<feature type="non-terminal residue" evidence="2">
    <location>
        <position position="132"/>
    </location>
</feature>
<dbReference type="PANTHER" id="PTHR48236">
    <property type="entry name" value="COX19-LIKE CHCH FAMILY PROTEIN"/>
    <property type="match status" value="1"/>
</dbReference>
<protein>
    <submittedName>
        <fullName evidence="2">Uncharacterized protein</fullName>
    </submittedName>
</protein>
<accession>A0A2P5FX20</accession>
<evidence type="ECO:0000256" key="1">
    <source>
        <dbReference type="SAM" id="MobiDB-lite"/>
    </source>
</evidence>
<proteinExistence type="predicted"/>
<dbReference type="AlphaFoldDB" id="A0A2P5FX20"/>